<dbReference type="RefSeq" id="WP_157766122.1">
    <property type="nucleotide sequence ID" value="NZ_LQRT01000019.1"/>
</dbReference>
<dbReference type="STRING" id="1642818.AWE51_25515"/>
<accession>A0A162ZWZ5</accession>
<dbReference type="OrthoDB" id="977262at2"/>
<name>A0A162ZWZ5_9FLAO</name>
<reference evidence="1 2" key="1">
    <citation type="submission" date="2016-01" db="EMBL/GenBank/DDBJ databases">
        <title>The draft genome sequence of Aquimarina sp. RZW4-3-2.</title>
        <authorList>
            <person name="Wang Y."/>
        </authorList>
    </citation>
    <scope>NUCLEOTIDE SEQUENCE [LARGE SCALE GENOMIC DNA]</scope>
    <source>
        <strain evidence="1 2">RZW4-3-2</strain>
    </source>
</reference>
<comment type="caution">
    <text evidence="1">The sequence shown here is derived from an EMBL/GenBank/DDBJ whole genome shotgun (WGS) entry which is preliminary data.</text>
</comment>
<evidence type="ECO:0000313" key="2">
    <source>
        <dbReference type="Proteomes" id="UP000076715"/>
    </source>
</evidence>
<dbReference type="AlphaFoldDB" id="A0A162ZWZ5"/>
<keyword evidence="2" id="KW-1185">Reference proteome</keyword>
<dbReference type="EMBL" id="LQRT01000019">
    <property type="protein sequence ID" value="KZS40097.1"/>
    <property type="molecule type" value="Genomic_DNA"/>
</dbReference>
<evidence type="ECO:0000313" key="1">
    <source>
        <dbReference type="EMBL" id="KZS40097.1"/>
    </source>
</evidence>
<organism evidence="1 2">
    <name type="scientific">Aquimarina aggregata</name>
    <dbReference type="NCBI Taxonomy" id="1642818"/>
    <lineage>
        <taxon>Bacteria</taxon>
        <taxon>Pseudomonadati</taxon>
        <taxon>Bacteroidota</taxon>
        <taxon>Flavobacteriia</taxon>
        <taxon>Flavobacteriales</taxon>
        <taxon>Flavobacteriaceae</taxon>
        <taxon>Aquimarina</taxon>
    </lineage>
</organism>
<gene>
    <name evidence="1" type="ORF">AWE51_25515</name>
</gene>
<sequence>MNSPKDLSEIIEFDRTGKRIRSTKYSASYNRKTRKRKWIEKINLFDYNKKNQLVKITDSIGRDSIIFKYESSEKLTFSRKNLGNFVYETSYSYQPYESTTTRKNDSIIVYHKTKEYDNDFYVKRFYGYYFEPKLKKMVDTINGISNTISYKDYKYLEKFNDDNTITNSFNEKDQLIKSDIYSKFMNDRINQYQLIYKYYDNGLLKSIRGYVPRYFEYEFWE</sequence>
<protein>
    <submittedName>
        <fullName evidence="1">Uncharacterized protein</fullName>
    </submittedName>
</protein>
<proteinExistence type="predicted"/>
<dbReference type="Proteomes" id="UP000076715">
    <property type="component" value="Unassembled WGS sequence"/>
</dbReference>